<dbReference type="PANTHER" id="PTHR47197">
    <property type="entry name" value="PROTEIN NIRF"/>
    <property type="match status" value="1"/>
</dbReference>
<gene>
    <name evidence="1" type="ORF">GCM10008938_40930</name>
</gene>
<dbReference type="PANTHER" id="PTHR47197:SF3">
    <property type="entry name" value="DIHYDRO-HEME D1 DEHYDROGENASE"/>
    <property type="match status" value="1"/>
</dbReference>
<proteinExistence type="predicted"/>
<dbReference type="Gene3D" id="2.130.10.10">
    <property type="entry name" value="YVTN repeat-like/Quinoprotein amine dehydrogenase"/>
    <property type="match status" value="2"/>
</dbReference>
<name>A0ABQ2DDK0_9DEIO</name>
<dbReference type="EMBL" id="BMOD01000022">
    <property type="protein sequence ID" value="GGJ50748.1"/>
    <property type="molecule type" value="Genomic_DNA"/>
</dbReference>
<dbReference type="InterPro" id="IPR011044">
    <property type="entry name" value="Quino_amine_DH_bsu"/>
</dbReference>
<dbReference type="InterPro" id="IPR051200">
    <property type="entry name" value="Host-pathogen_enzymatic-act"/>
</dbReference>
<dbReference type="SUPFAM" id="SSF50969">
    <property type="entry name" value="YVTN repeat-like/Quinoprotein amine dehydrogenase"/>
    <property type="match status" value="1"/>
</dbReference>
<evidence type="ECO:0008006" key="3">
    <source>
        <dbReference type="Google" id="ProtNLM"/>
    </source>
</evidence>
<comment type="caution">
    <text evidence="1">The sequence shown here is derived from an EMBL/GenBank/DDBJ whole genome shotgun (WGS) entry which is preliminary data.</text>
</comment>
<organism evidence="1 2">
    <name type="scientific">Deinococcus roseus</name>
    <dbReference type="NCBI Taxonomy" id="392414"/>
    <lineage>
        <taxon>Bacteria</taxon>
        <taxon>Thermotogati</taxon>
        <taxon>Deinococcota</taxon>
        <taxon>Deinococci</taxon>
        <taxon>Deinococcales</taxon>
        <taxon>Deinococcaceae</taxon>
        <taxon>Deinococcus</taxon>
    </lineage>
</organism>
<evidence type="ECO:0000313" key="1">
    <source>
        <dbReference type="EMBL" id="GGJ50748.1"/>
    </source>
</evidence>
<protein>
    <recommendedName>
        <fullName evidence="3">WD40 repeat domain-containing protein</fullName>
    </recommendedName>
</protein>
<sequence>MWLKTGIVLLFFLTSTGFCADYVLKATIPLSTTHAARFAVDETHDWLVAVNVDNALDVFSLKTLKRIKQVKLPGFAQELQFSPDGKTLYVFVDETEQGSPGLLVYQTANWKPLKVIPTPPGSMDESHITPDGAFLYAVNHNNEVLRWNTHTGKMDRPWKDLSALQLAVPAKGDVGASYTGSSLYFVSLSSGKMLSRTLLNDAFAYTALSFDPAGNTLATVIDSGEVMLWNPRTFKKTAEFKTSLFYATFLNFSPDGKSILVGQDSLRKGQQGLLQIWNIETRKMVASFGNPKDSTQWGVFSKTSQTVFVKMESKIEIWSLV</sequence>
<keyword evidence="2" id="KW-1185">Reference proteome</keyword>
<dbReference type="Proteomes" id="UP000632222">
    <property type="component" value="Unassembled WGS sequence"/>
</dbReference>
<dbReference type="InterPro" id="IPR015943">
    <property type="entry name" value="WD40/YVTN_repeat-like_dom_sf"/>
</dbReference>
<evidence type="ECO:0000313" key="2">
    <source>
        <dbReference type="Proteomes" id="UP000632222"/>
    </source>
</evidence>
<reference evidence="2" key="1">
    <citation type="journal article" date="2019" name="Int. J. Syst. Evol. Microbiol.">
        <title>The Global Catalogue of Microorganisms (GCM) 10K type strain sequencing project: providing services to taxonomists for standard genome sequencing and annotation.</title>
        <authorList>
            <consortium name="The Broad Institute Genomics Platform"/>
            <consortium name="The Broad Institute Genome Sequencing Center for Infectious Disease"/>
            <person name="Wu L."/>
            <person name="Ma J."/>
        </authorList>
    </citation>
    <scope>NUCLEOTIDE SEQUENCE [LARGE SCALE GENOMIC DNA]</scope>
    <source>
        <strain evidence="2">JCM 14370</strain>
    </source>
</reference>
<accession>A0ABQ2DDK0</accession>